<dbReference type="InterPro" id="IPR034768">
    <property type="entry name" value="4FE4S_WBL"/>
</dbReference>
<evidence type="ECO:0000313" key="4">
    <source>
        <dbReference type="Proteomes" id="UP001432128"/>
    </source>
</evidence>
<keyword evidence="4" id="KW-1185">Reference proteome</keyword>
<dbReference type="EMBL" id="CP108021">
    <property type="protein sequence ID" value="WUM18776.1"/>
    <property type="molecule type" value="Genomic_DNA"/>
</dbReference>
<dbReference type="Pfam" id="PF02467">
    <property type="entry name" value="Whib"/>
    <property type="match status" value="1"/>
</dbReference>
<evidence type="ECO:0000259" key="2">
    <source>
        <dbReference type="PROSITE" id="PS51674"/>
    </source>
</evidence>
<dbReference type="Proteomes" id="UP001432128">
    <property type="component" value="Chromosome"/>
</dbReference>
<evidence type="ECO:0000256" key="1">
    <source>
        <dbReference type="SAM" id="MobiDB-lite"/>
    </source>
</evidence>
<feature type="domain" description="4Fe-4S Wbl-type" evidence="2">
    <location>
        <begin position="28"/>
        <end position="95"/>
    </location>
</feature>
<dbReference type="PROSITE" id="PS51674">
    <property type="entry name" value="4FE4S_WBL"/>
    <property type="match status" value="1"/>
</dbReference>
<feature type="region of interest" description="Disordered" evidence="1">
    <location>
        <begin position="81"/>
        <end position="121"/>
    </location>
</feature>
<sequence length="121" mass="12612">MTPQNANADWISLLARIFDELPALPGAACAGRPDLFDPADTRETAESVASRYRAAAAVCASCPALTQCRAWADSLNRHRRPAGVVGGRIPDPGPPAGRRPTRETFSGSTVKSPAADEGAVA</sequence>
<dbReference type="KEGG" id="whr:OG579_13660"/>
<reference evidence="3 4" key="1">
    <citation type="submission" date="2022-10" db="EMBL/GenBank/DDBJ databases">
        <title>The complete genomes of actinobacterial strains from the NBC collection.</title>
        <authorList>
            <person name="Joergensen T.S."/>
            <person name="Alvarez Arevalo M."/>
            <person name="Sterndorff E.B."/>
            <person name="Faurdal D."/>
            <person name="Vuksanovic O."/>
            <person name="Mourched A.-S."/>
            <person name="Charusanti P."/>
            <person name="Shaw S."/>
            <person name="Blin K."/>
            <person name="Weber T."/>
        </authorList>
    </citation>
    <scope>NUCLEOTIDE SEQUENCE [LARGE SCALE GENOMIC DNA]</scope>
    <source>
        <strain evidence="3 4">NBC_00319</strain>
    </source>
</reference>
<accession>A0AAU4JYB8</accession>
<organism evidence="3 4">
    <name type="scientific">Williamsia herbipolensis</name>
    <dbReference type="NCBI Taxonomy" id="1603258"/>
    <lineage>
        <taxon>Bacteria</taxon>
        <taxon>Bacillati</taxon>
        <taxon>Actinomycetota</taxon>
        <taxon>Actinomycetes</taxon>
        <taxon>Mycobacteriales</taxon>
        <taxon>Nocardiaceae</taxon>
        <taxon>Williamsia</taxon>
    </lineage>
</organism>
<name>A0AAU4JYB8_9NOCA</name>
<dbReference type="RefSeq" id="WP_328856360.1">
    <property type="nucleotide sequence ID" value="NZ_CP108021.1"/>
</dbReference>
<dbReference type="AlphaFoldDB" id="A0AAU4JYB8"/>
<proteinExistence type="predicted"/>
<protein>
    <submittedName>
        <fullName evidence="3">WhiB family transcriptional regulator</fullName>
    </submittedName>
</protein>
<evidence type="ECO:0000313" key="3">
    <source>
        <dbReference type="EMBL" id="WUM18776.1"/>
    </source>
</evidence>
<gene>
    <name evidence="3" type="ORF">OG579_13660</name>
</gene>